<dbReference type="GO" id="GO:0005524">
    <property type="term" value="F:ATP binding"/>
    <property type="evidence" value="ECO:0007669"/>
    <property type="project" value="UniProtKB-UniRule"/>
</dbReference>
<proteinExistence type="inferred from homology"/>
<dbReference type="Pfam" id="PF23139">
    <property type="entry name" value="OB_YrrC"/>
    <property type="match status" value="1"/>
</dbReference>
<dbReference type="SUPFAM" id="SSF52540">
    <property type="entry name" value="P-loop containing nucleoside triphosphate hydrolases"/>
    <property type="match status" value="1"/>
</dbReference>
<dbReference type="InterPro" id="IPR003593">
    <property type="entry name" value="AAA+_ATPase"/>
</dbReference>
<dbReference type="Pfam" id="PF14520">
    <property type="entry name" value="HHH_5"/>
    <property type="match status" value="1"/>
</dbReference>
<dbReference type="EC" id="5.6.2.3" evidence="3"/>
<dbReference type="RefSeq" id="WP_212505985.1">
    <property type="nucleotide sequence ID" value="NZ_CP060696.1"/>
</dbReference>
<dbReference type="PANTHER" id="PTHR43788">
    <property type="entry name" value="DNA2/NAM7 HELICASE FAMILY MEMBER"/>
    <property type="match status" value="1"/>
</dbReference>
<dbReference type="InterPro" id="IPR041451">
    <property type="entry name" value="RecD2_SH13"/>
</dbReference>
<dbReference type="InterPro" id="IPR029493">
    <property type="entry name" value="RecD2-like_HHH"/>
</dbReference>
<reference evidence="5 6" key="1">
    <citation type="submission" date="2020-08" db="EMBL/GenBank/DDBJ databases">
        <authorList>
            <person name="Ren C."/>
            <person name="Gu Y."/>
            <person name="Xu Y."/>
        </authorList>
    </citation>
    <scope>NUCLEOTIDE SEQUENCE [LARGE SCALE GENOMIC DNA]</scope>
    <source>
        <strain evidence="5 6">LBM18003</strain>
    </source>
</reference>
<dbReference type="Gene3D" id="2.30.30.940">
    <property type="match status" value="1"/>
</dbReference>
<dbReference type="GO" id="GO:0016787">
    <property type="term" value="F:hydrolase activity"/>
    <property type="evidence" value="ECO:0007669"/>
    <property type="project" value="UniProtKB-KW"/>
</dbReference>
<evidence type="ECO:0000256" key="2">
    <source>
        <dbReference type="ARBA" id="ARBA00022840"/>
    </source>
</evidence>
<feature type="binding site" evidence="3">
    <location>
        <begin position="347"/>
        <end position="351"/>
    </location>
    <ligand>
        <name>ATP</name>
        <dbReference type="ChEBI" id="CHEBI:30616"/>
    </ligand>
</feature>
<dbReference type="Pfam" id="PF13245">
    <property type="entry name" value="AAA_19"/>
    <property type="match status" value="1"/>
</dbReference>
<dbReference type="Pfam" id="PF13538">
    <property type="entry name" value="UvrD_C_2"/>
    <property type="match status" value="1"/>
</dbReference>
<dbReference type="InterPro" id="IPR006345">
    <property type="entry name" value="RecD2"/>
</dbReference>
<evidence type="ECO:0000259" key="4">
    <source>
        <dbReference type="SMART" id="SM00382"/>
    </source>
</evidence>
<protein>
    <recommendedName>
        <fullName evidence="3">ATP-dependent RecD2 DNA helicase</fullName>
        <ecNumber evidence="3">5.6.2.3</ecNumber>
    </recommendedName>
    <alternativeName>
        <fullName evidence="3">DNA 5'-3' helicase subunit RecD2</fullName>
    </alternativeName>
</protein>
<dbReference type="GO" id="GO:0017116">
    <property type="term" value="F:single-stranded DNA helicase activity"/>
    <property type="evidence" value="ECO:0007669"/>
    <property type="project" value="TreeGrafter"/>
</dbReference>
<dbReference type="Pfam" id="PF18335">
    <property type="entry name" value="SH3_13"/>
    <property type="match status" value="1"/>
</dbReference>
<accession>A0A7G9WE06</accession>
<keyword evidence="3" id="KW-0378">Hydrolase</keyword>
<dbReference type="EMBL" id="CP060696">
    <property type="protein sequence ID" value="QNO16918.1"/>
    <property type="molecule type" value="Genomic_DNA"/>
</dbReference>
<dbReference type="InterPro" id="IPR050534">
    <property type="entry name" value="Coronavir_polyprotein_1ab"/>
</dbReference>
<keyword evidence="3" id="KW-0413">Isomerase</keyword>
<keyword evidence="6" id="KW-1185">Reference proteome</keyword>
<evidence type="ECO:0000313" key="5">
    <source>
        <dbReference type="EMBL" id="QNO16918.1"/>
    </source>
</evidence>
<dbReference type="Pfam" id="PF14490">
    <property type="entry name" value="HHH_RecD2"/>
    <property type="match status" value="1"/>
</dbReference>
<dbReference type="InterPro" id="IPR027785">
    <property type="entry name" value="UvrD-like_helicase_C"/>
</dbReference>
<evidence type="ECO:0000313" key="6">
    <source>
        <dbReference type="Proteomes" id="UP000516046"/>
    </source>
</evidence>
<dbReference type="PANTHER" id="PTHR43788:SF6">
    <property type="entry name" value="DNA HELICASE B"/>
    <property type="match status" value="1"/>
</dbReference>
<dbReference type="Gene3D" id="1.10.150.20">
    <property type="entry name" value="5' to 3' exonuclease, C-terminal subdomain"/>
    <property type="match status" value="1"/>
</dbReference>
<keyword evidence="1 3" id="KW-0547">Nucleotide-binding</keyword>
<feature type="domain" description="AAA+ ATPase" evidence="4">
    <location>
        <begin position="336"/>
        <end position="480"/>
    </location>
</feature>
<comment type="function">
    <text evidence="3">DNA-dependent ATPase and ATP-dependent 5'-3' DNA helicase. Has no activity on blunt DNA or DNA with 3'-overhangs, requires at least 10 bases of 5'-ssDNA for helicase activity.</text>
</comment>
<sequence length="740" mass="82521">MEEQTLLEMAGTVERITFRNEKNGYTVLELNNGEELTTVVGSLPTAEPGDELHVVGTWTEHPSFGRQFSAQIYERMQPTTSEAILLYLSSGAIKGIGRAMAKRVVETFGEHSLEILEKEPDRLSQISGISKRKAQQIAEEYRQKLGIREVILGLKEFGVTPEEAVRVYRVYGPESVTQVRQDPYCLCVEDVDLGFQRADAIAETLEHPADDPCRVRAGILYVLQHNVNNGHTYLPQDKLLATAASMLGIQPEQVHESYDELEHEASVVACTIHDRRVVYLPRLYHAEVFSAARLQMMMEYPSQPIPDAEQAVDKFEAELGIAYAPEQKEAILAALSHGLLVLTGGPGTGKTTTLDAIIRILQKKGEKVLLAAPTGRAAKRMSELTGEEAKTLHRLLQVEWDETDSPVFARNEQKPLECDALIIDELSMVDICLFEALLRALPMGCRLVLVGDCDQLPSVGPGNVLGDLIASEMLPVVQLRHIFRQSMQSLIVTNAHKIIAGEIPVLNDCKNDFFFMQRTEPTQISQTIQELCSKRLPATYEFSPMTDIQVLSPSRKGELGTVQLNTVLQGVLNPHAAGKKEIKINSRLFREGDKVMQTKNNYTLSWEKSDGTIGEGVYNGDIGIIREIDKAASALTVDMDDKVITYELETAAELELAYALTVHKSQGSEFPAVVMPMYPGPRPLYYRNLFYTAITRAKKLLILVGTQQTVRMMVENNRRTRRYSGLREFLTGEAIFDENA</sequence>
<dbReference type="InterPro" id="IPR027417">
    <property type="entry name" value="P-loop_NTPase"/>
</dbReference>
<dbReference type="InterPro" id="IPR055446">
    <property type="entry name" value="RecD2_N_OB"/>
</dbReference>
<dbReference type="NCBIfam" id="TIGR01448">
    <property type="entry name" value="recD_rel"/>
    <property type="match status" value="1"/>
</dbReference>
<dbReference type="SMART" id="SM00382">
    <property type="entry name" value="AAA"/>
    <property type="match status" value="1"/>
</dbReference>
<organism evidence="5 6">
    <name type="scientific">Caproicibacterium amylolyticum</name>
    <dbReference type="NCBI Taxonomy" id="2766537"/>
    <lineage>
        <taxon>Bacteria</taxon>
        <taxon>Bacillati</taxon>
        <taxon>Bacillota</taxon>
        <taxon>Clostridia</taxon>
        <taxon>Eubacteriales</taxon>
        <taxon>Oscillospiraceae</taxon>
        <taxon>Caproicibacterium</taxon>
    </lineage>
</organism>
<dbReference type="GO" id="GO:0006310">
    <property type="term" value="P:DNA recombination"/>
    <property type="evidence" value="ECO:0007669"/>
    <property type="project" value="InterPro"/>
</dbReference>
<dbReference type="Gene3D" id="3.40.50.300">
    <property type="entry name" value="P-loop containing nucleotide triphosphate hydrolases"/>
    <property type="match status" value="2"/>
</dbReference>
<dbReference type="Proteomes" id="UP000516046">
    <property type="component" value="Chromosome"/>
</dbReference>
<name>A0A7G9WE06_9FIRM</name>
<dbReference type="CDD" id="cd18809">
    <property type="entry name" value="SF1_C_RecD"/>
    <property type="match status" value="1"/>
</dbReference>
<dbReference type="AlphaFoldDB" id="A0A7G9WE06"/>
<dbReference type="InterPro" id="IPR010994">
    <property type="entry name" value="RuvA_2-like"/>
</dbReference>
<evidence type="ECO:0000256" key="3">
    <source>
        <dbReference type="HAMAP-Rule" id="MF_01488"/>
    </source>
</evidence>
<dbReference type="GO" id="GO:0003677">
    <property type="term" value="F:DNA binding"/>
    <property type="evidence" value="ECO:0007669"/>
    <property type="project" value="UniProtKB-UniRule"/>
</dbReference>
<dbReference type="HAMAP" id="MF_01488">
    <property type="entry name" value="RecD2"/>
    <property type="match status" value="1"/>
</dbReference>
<dbReference type="CDD" id="cd17933">
    <property type="entry name" value="DEXSc_RecD-like"/>
    <property type="match status" value="1"/>
</dbReference>
<keyword evidence="3" id="KW-0238">DNA-binding</keyword>
<keyword evidence="3 5" id="KW-0347">Helicase</keyword>
<dbReference type="Gene3D" id="1.10.10.2220">
    <property type="match status" value="1"/>
</dbReference>
<comment type="similarity">
    <text evidence="3">Belongs to the RecD family. RecD2 subfamily.</text>
</comment>
<evidence type="ECO:0000256" key="1">
    <source>
        <dbReference type="ARBA" id="ARBA00022741"/>
    </source>
</evidence>
<keyword evidence="2 3" id="KW-0067">ATP-binding</keyword>
<gene>
    <name evidence="3" type="primary">recD2</name>
    <name evidence="5" type="ORF">H6X83_08045</name>
</gene>
<dbReference type="GO" id="GO:0009338">
    <property type="term" value="C:exodeoxyribonuclease V complex"/>
    <property type="evidence" value="ECO:0007669"/>
    <property type="project" value="TreeGrafter"/>
</dbReference>
<dbReference type="SUPFAM" id="SSF47781">
    <property type="entry name" value="RuvA domain 2-like"/>
    <property type="match status" value="1"/>
</dbReference>
<dbReference type="KEGG" id="caml:H6X83_08045"/>
<comment type="catalytic activity">
    <reaction evidence="3">
        <text>ATP + H2O = ADP + phosphate + H(+)</text>
        <dbReference type="Rhea" id="RHEA:13065"/>
        <dbReference type="ChEBI" id="CHEBI:15377"/>
        <dbReference type="ChEBI" id="CHEBI:15378"/>
        <dbReference type="ChEBI" id="CHEBI:30616"/>
        <dbReference type="ChEBI" id="CHEBI:43474"/>
        <dbReference type="ChEBI" id="CHEBI:456216"/>
        <dbReference type="EC" id="5.6.2.3"/>
    </reaction>
</comment>
<dbReference type="GO" id="GO:0043139">
    <property type="term" value="F:5'-3' DNA helicase activity"/>
    <property type="evidence" value="ECO:0007669"/>
    <property type="project" value="UniProtKB-UniRule"/>
</dbReference>